<reference evidence="1" key="1">
    <citation type="submission" date="2016-07" db="EMBL/GenBank/DDBJ databases">
        <title>New class B carbapenemase carried by novel plasmid in Pseudomonas putida enviromental strain in eastern Amazonia.</title>
        <authorList>
            <person name="Souza C.O."/>
            <person name="Lima K.V."/>
            <person name="Brasiliense D.M."/>
            <person name="Perez-Chaparro P.J."/>
            <person name="Mamizuka E.M."/>
            <person name="Lima M.O."/>
            <person name="Lima L.N."/>
            <person name="McCulloch J.A."/>
        </authorList>
    </citation>
    <scope>NUCLEOTIDE SEQUENCE [LARGE SCALE GENOMIC DNA]</scope>
    <source>
        <strain evidence="1">IEC33019</strain>
    </source>
</reference>
<proteinExistence type="predicted"/>
<dbReference type="EMBL" id="CP016634">
    <property type="protein sequence ID" value="ANY85806.1"/>
    <property type="molecule type" value="Genomic_DNA"/>
</dbReference>
<evidence type="ECO:0000313" key="1">
    <source>
        <dbReference type="EMBL" id="ANY85806.1"/>
    </source>
</evidence>
<protein>
    <submittedName>
        <fullName evidence="1">Uncharacterized protein</fullName>
    </submittedName>
</protein>
<sequence>MITKMGNSFPICAQTYAGALAAALRTELGTSHRAIKTLRHWTDASERTAKHWLAGSHGPSGLHLIELMRHSDHALQAVLELAQRNSSVAVVWLPALRERLLDVAEMIEACLGPASAH</sequence>
<gene>
    <name evidence="1" type="ORF">IEC33019_0198</name>
</gene>
<organism evidence="1">
    <name type="scientific">Pseudomonas putida</name>
    <name type="common">Arthrobacter siderocapsulatus</name>
    <dbReference type="NCBI Taxonomy" id="303"/>
    <lineage>
        <taxon>Bacteria</taxon>
        <taxon>Pseudomonadati</taxon>
        <taxon>Pseudomonadota</taxon>
        <taxon>Gammaproteobacteria</taxon>
        <taxon>Pseudomonadales</taxon>
        <taxon>Pseudomonadaceae</taxon>
        <taxon>Pseudomonas</taxon>
    </lineage>
</organism>
<dbReference type="AlphaFoldDB" id="A0A1B2F0X5"/>
<accession>A0A1B2F0X5</accession>
<name>A0A1B2F0X5_PSEPU</name>
<dbReference type="RefSeq" id="WP_099592785.1">
    <property type="nucleotide sequence ID" value="NZ_CP016634.1"/>
</dbReference>